<name>A0A1T4XII3_9CLOT</name>
<evidence type="ECO:0000256" key="4">
    <source>
        <dbReference type="ARBA" id="ARBA00023014"/>
    </source>
</evidence>
<dbReference type="InterPro" id="IPR017900">
    <property type="entry name" value="4Fe4S_Fe_S_CS"/>
</dbReference>
<evidence type="ECO:0000313" key="6">
    <source>
        <dbReference type="EMBL" id="SKA89379.1"/>
    </source>
</evidence>
<sequence>MATVLKVEDRRRCIGCLSCRQACARLRGDFSAADSAIDVKTQGGLSGEFIINICRGCIDAACMEACKFGALTKREGGGVVFHKGKCTKCGACSRACSVSAIRMDSEGYPIICSHCGYCAKYCPHRCITLKEVF</sequence>
<dbReference type="PROSITE" id="PS51379">
    <property type="entry name" value="4FE4S_FER_2"/>
    <property type="match status" value="3"/>
</dbReference>
<evidence type="ECO:0000256" key="3">
    <source>
        <dbReference type="ARBA" id="ARBA00023004"/>
    </source>
</evidence>
<dbReference type="AlphaFoldDB" id="A0A1T4XII3"/>
<dbReference type="Gene3D" id="3.30.70.20">
    <property type="match status" value="2"/>
</dbReference>
<evidence type="ECO:0000313" key="7">
    <source>
        <dbReference type="Proteomes" id="UP000190105"/>
    </source>
</evidence>
<dbReference type="CDD" id="cd16370">
    <property type="entry name" value="DMSOR_beta_like"/>
    <property type="match status" value="1"/>
</dbReference>
<evidence type="ECO:0000256" key="1">
    <source>
        <dbReference type="ARBA" id="ARBA00022485"/>
    </source>
</evidence>
<evidence type="ECO:0000256" key="2">
    <source>
        <dbReference type="ARBA" id="ARBA00022723"/>
    </source>
</evidence>
<proteinExistence type="predicted"/>
<keyword evidence="1" id="KW-0004">4Fe-4S</keyword>
<dbReference type="RefSeq" id="WP_078696534.1">
    <property type="nucleotide sequence ID" value="NZ_FUYH01000009.1"/>
</dbReference>
<dbReference type="EMBL" id="FUYH01000009">
    <property type="protein sequence ID" value="SKA89379.1"/>
    <property type="molecule type" value="Genomic_DNA"/>
</dbReference>
<feature type="domain" description="4Fe-4S ferredoxin-type" evidence="5">
    <location>
        <begin position="112"/>
        <end position="132"/>
    </location>
</feature>
<dbReference type="Proteomes" id="UP000190105">
    <property type="component" value="Unassembled WGS sequence"/>
</dbReference>
<protein>
    <submittedName>
        <fullName evidence="6">Fe-S-cluster-containing dehydrogenase component</fullName>
    </submittedName>
</protein>
<dbReference type="GO" id="GO:0046872">
    <property type="term" value="F:metal ion binding"/>
    <property type="evidence" value="ECO:0007669"/>
    <property type="project" value="UniProtKB-KW"/>
</dbReference>
<keyword evidence="3" id="KW-0408">Iron</keyword>
<dbReference type="OrthoDB" id="9810688at2"/>
<organism evidence="6 7">
    <name type="scientific">Caloramator quimbayensis</name>
    <dbReference type="NCBI Taxonomy" id="1147123"/>
    <lineage>
        <taxon>Bacteria</taxon>
        <taxon>Bacillati</taxon>
        <taxon>Bacillota</taxon>
        <taxon>Clostridia</taxon>
        <taxon>Eubacteriales</taxon>
        <taxon>Clostridiaceae</taxon>
        <taxon>Caloramator</taxon>
    </lineage>
</organism>
<feature type="domain" description="4Fe-4S ferredoxin-type" evidence="5">
    <location>
        <begin position="47"/>
        <end position="76"/>
    </location>
</feature>
<dbReference type="PANTHER" id="PTHR42859:SF15">
    <property type="entry name" value="IRON-SULFUR CLUSTER BINDING PROTEIN"/>
    <property type="match status" value="1"/>
</dbReference>
<dbReference type="GO" id="GO:0051539">
    <property type="term" value="F:4 iron, 4 sulfur cluster binding"/>
    <property type="evidence" value="ECO:0007669"/>
    <property type="project" value="UniProtKB-KW"/>
</dbReference>
<keyword evidence="7" id="KW-1185">Reference proteome</keyword>
<dbReference type="InterPro" id="IPR050294">
    <property type="entry name" value="RnfB_subfamily"/>
</dbReference>
<dbReference type="PROSITE" id="PS00198">
    <property type="entry name" value="4FE4S_FER_1"/>
    <property type="match status" value="1"/>
</dbReference>
<evidence type="ECO:0000259" key="5">
    <source>
        <dbReference type="PROSITE" id="PS51379"/>
    </source>
</evidence>
<accession>A0A1T4XII3</accession>
<keyword evidence="2" id="KW-0479">Metal-binding</keyword>
<keyword evidence="4" id="KW-0411">Iron-sulfur</keyword>
<dbReference type="PANTHER" id="PTHR42859">
    <property type="entry name" value="OXIDOREDUCTASE"/>
    <property type="match status" value="1"/>
</dbReference>
<reference evidence="7" key="1">
    <citation type="submission" date="2017-02" db="EMBL/GenBank/DDBJ databases">
        <authorList>
            <person name="Varghese N."/>
            <person name="Submissions S."/>
        </authorList>
    </citation>
    <scope>NUCLEOTIDE SEQUENCE [LARGE SCALE GENOMIC DNA]</scope>
    <source>
        <strain evidence="7">USBA 833</strain>
    </source>
</reference>
<gene>
    <name evidence="6" type="ORF">SAMN05443428_109116</name>
</gene>
<dbReference type="Pfam" id="PF13187">
    <property type="entry name" value="Fer4_9"/>
    <property type="match status" value="1"/>
</dbReference>
<dbReference type="STRING" id="1147123.SAMN05443428_109116"/>
<feature type="domain" description="4Fe-4S ferredoxin-type" evidence="5">
    <location>
        <begin position="77"/>
        <end position="106"/>
    </location>
</feature>
<dbReference type="InterPro" id="IPR017896">
    <property type="entry name" value="4Fe4S_Fe-S-bd"/>
</dbReference>
<dbReference type="SUPFAM" id="SSF54862">
    <property type="entry name" value="4Fe-4S ferredoxins"/>
    <property type="match status" value="1"/>
</dbReference>